<dbReference type="PANTHER" id="PTHR47508">
    <property type="entry name" value="SAM DOMAIN-CONTAINING PROTEIN-RELATED"/>
    <property type="match status" value="1"/>
</dbReference>
<dbReference type="OMA" id="EMSSSCW"/>
<protein>
    <recommendedName>
        <fullName evidence="1">SAM domain-containing protein</fullName>
    </recommendedName>
</protein>
<dbReference type="EMBL" id="AFYH01079279">
    <property type="status" value="NOT_ANNOTATED_CDS"/>
    <property type="molecule type" value="Genomic_DNA"/>
</dbReference>
<dbReference type="PANTHER" id="PTHR47508:SF2">
    <property type="entry name" value="TIR DOMAIN-CONTAINING PROTEIN"/>
    <property type="match status" value="1"/>
</dbReference>
<dbReference type="InParanoid" id="H3B657"/>
<name>H3B657_LATCH</name>
<evidence type="ECO:0000313" key="3">
    <source>
        <dbReference type="Proteomes" id="UP000008672"/>
    </source>
</evidence>
<dbReference type="PROSITE" id="PS50105">
    <property type="entry name" value="SAM_DOMAIN"/>
    <property type="match status" value="1"/>
</dbReference>
<dbReference type="eggNOG" id="ENOG502QV2K">
    <property type="taxonomic scope" value="Eukaryota"/>
</dbReference>
<evidence type="ECO:0000259" key="1">
    <source>
        <dbReference type="PROSITE" id="PS50105"/>
    </source>
</evidence>
<dbReference type="InterPro" id="IPR001660">
    <property type="entry name" value="SAM"/>
</dbReference>
<dbReference type="GeneTree" id="ENSGT00940000171670"/>
<dbReference type="Gene3D" id="3.40.50.10140">
    <property type="entry name" value="Toll/interleukin-1 receptor homology (TIR) domain"/>
    <property type="match status" value="1"/>
</dbReference>
<reference evidence="2" key="2">
    <citation type="submission" date="2025-08" db="UniProtKB">
        <authorList>
            <consortium name="Ensembl"/>
        </authorList>
    </citation>
    <scope>IDENTIFICATION</scope>
</reference>
<dbReference type="SUPFAM" id="SSF47769">
    <property type="entry name" value="SAM/Pointed domain"/>
    <property type="match status" value="1"/>
</dbReference>
<dbReference type="Ensembl" id="ENSLACT00000017506.1">
    <property type="protein sequence ID" value="ENSLACP00000017378.1"/>
    <property type="gene ID" value="ENSLACG00000015307.1"/>
</dbReference>
<dbReference type="InterPro" id="IPR035897">
    <property type="entry name" value="Toll_tir_struct_dom_sf"/>
</dbReference>
<dbReference type="InterPro" id="IPR013761">
    <property type="entry name" value="SAM/pointed_sf"/>
</dbReference>
<dbReference type="Gene3D" id="1.10.150.50">
    <property type="entry name" value="Transcription Factor, Ets-1"/>
    <property type="match status" value="1"/>
</dbReference>
<dbReference type="Proteomes" id="UP000008672">
    <property type="component" value="Unassembled WGS sequence"/>
</dbReference>
<accession>H3B657</accession>
<organism evidence="2 3">
    <name type="scientific">Latimeria chalumnae</name>
    <name type="common">Coelacanth</name>
    <dbReference type="NCBI Taxonomy" id="7897"/>
    <lineage>
        <taxon>Eukaryota</taxon>
        <taxon>Metazoa</taxon>
        <taxon>Chordata</taxon>
        <taxon>Craniata</taxon>
        <taxon>Vertebrata</taxon>
        <taxon>Euteleostomi</taxon>
        <taxon>Coelacanthiformes</taxon>
        <taxon>Coelacanthidae</taxon>
        <taxon>Latimeria</taxon>
    </lineage>
</organism>
<evidence type="ECO:0000313" key="2">
    <source>
        <dbReference type="Ensembl" id="ENSLACP00000017378.1"/>
    </source>
</evidence>
<sequence>DIWFDKDEVEMSSSCWLSQRLETLEKCRAAIIFLSQNYFRCSVALLETKILLERLKSSEKSVKVFPVLFSPVEIPKDLSMLFEGAIDLTGAYLANMSLSEKSSIVIGNLSVEIDQYSLIRAPFHPAAPPSSEFTGEFKSKKLCKWSLEDVQEWLHHKGIREFYRQTFAEAMIDGFLLSSLTDEALSQYL</sequence>
<proteinExistence type="predicted"/>
<dbReference type="SUPFAM" id="SSF52200">
    <property type="entry name" value="Toll/Interleukin receptor TIR domain"/>
    <property type="match status" value="1"/>
</dbReference>
<keyword evidence="3" id="KW-1185">Reference proteome</keyword>
<dbReference type="AlphaFoldDB" id="H3B657"/>
<reference evidence="2" key="3">
    <citation type="submission" date="2025-09" db="UniProtKB">
        <authorList>
            <consortium name="Ensembl"/>
        </authorList>
    </citation>
    <scope>IDENTIFICATION</scope>
</reference>
<feature type="domain" description="SAM" evidence="1">
    <location>
        <begin position="145"/>
        <end position="189"/>
    </location>
</feature>
<dbReference type="HOGENOM" id="CLU_1437549_0_0_1"/>
<reference evidence="3" key="1">
    <citation type="submission" date="2011-08" db="EMBL/GenBank/DDBJ databases">
        <title>The draft genome of Latimeria chalumnae.</title>
        <authorList>
            <person name="Di Palma F."/>
            <person name="Alfoldi J."/>
            <person name="Johnson J."/>
            <person name="Berlin A."/>
            <person name="Gnerre S."/>
            <person name="Jaffe D."/>
            <person name="MacCallum I."/>
            <person name="Young S."/>
            <person name="Walker B.J."/>
            <person name="Lander E."/>
            <person name="Lindblad-Toh K."/>
        </authorList>
    </citation>
    <scope>NUCLEOTIDE SEQUENCE [LARGE SCALE GENOMIC DNA]</scope>
    <source>
        <strain evidence="3">Wild caught</strain>
    </source>
</reference>